<evidence type="ECO:0000313" key="4">
    <source>
        <dbReference type="EMBL" id="NYD29134.1"/>
    </source>
</evidence>
<keyword evidence="1 2" id="KW-0238">DNA-binding</keyword>
<organism evidence="4 5">
    <name type="scientific">Nocardioides kongjuensis</name>
    <dbReference type="NCBI Taxonomy" id="349522"/>
    <lineage>
        <taxon>Bacteria</taxon>
        <taxon>Bacillati</taxon>
        <taxon>Actinomycetota</taxon>
        <taxon>Actinomycetes</taxon>
        <taxon>Propionibacteriales</taxon>
        <taxon>Nocardioidaceae</taxon>
        <taxon>Nocardioides</taxon>
    </lineage>
</organism>
<accession>A0A852RM77</accession>
<dbReference type="GO" id="GO:0003700">
    <property type="term" value="F:DNA-binding transcription factor activity"/>
    <property type="evidence" value="ECO:0007669"/>
    <property type="project" value="TreeGrafter"/>
</dbReference>
<dbReference type="AlphaFoldDB" id="A0A852RM77"/>
<dbReference type="InterPro" id="IPR001647">
    <property type="entry name" value="HTH_TetR"/>
</dbReference>
<keyword evidence="5" id="KW-1185">Reference proteome</keyword>
<dbReference type="Proteomes" id="UP000582231">
    <property type="component" value="Unassembled WGS sequence"/>
</dbReference>
<feature type="DNA-binding region" description="H-T-H motif" evidence="2">
    <location>
        <begin position="43"/>
        <end position="62"/>
    </location>
</feature>
<feature type="domain" description="HTH tetR-type" evidence="3">
    <location>
        <begin position="20"/>
        <end position="80"/>
    </location>
</feature>
<dbReference type="PANTHER" id="PTHR30055">
    <property type="entry name" value="HTH-TYPE TRANSCRIPTIONAL REGULATOR RUTR"/>
    <property type="match status" value="1"/>
</dbReference>
<dbReference type="PROSITE" id="PS50977">
    <property type="entry name" value="HTH_TETR_2"/>
    <property type="match status" value="1"/>
</dbReference>
<dbReference type="PRINTS" id="PR00455">
    <property type="entry name" value="HTHTETR"/>
</dbReference>
<evidence type="ECO:0000256" key="1">
    <source>
        <dbReference type="ARBA" id="ARBA00023125"/>
    </source>
</evidence>
<comment type="caution">
    <text evidence="4">The sequence shown here is derived from an EMBL/GenBank/DDBJ whole genome shotgun (WGS) entry which is preliminary data.</text>
</comment>
<reference evidence="4 5" key="1">
    <citation type="submission" date="2020-07" db="EMBL/GenBank/DDBJ databases">
        <title>Sequencing the genomes of 1000 actinobacteria strains.</title>
        <authorList>
            <person name="Klenk H.-P."/>
        </authorList>
    </citation>
    <scope>NUCLEOTIDE SEQUENCE [LARGE SCALE GENOMIC DNA]</scope>
    <source>
        <strain evidence="4 5">DSM 19082</strain>
    </source>
</reference>
<name>A0A852RM77_9ACTN</name>
<protein>
    <submittedName>
        <fullName evidence="4">AcrR family transcriptional regulator</fullName>
    </submittedName>
</protein>
<dbReference type="InterPro" id="IPR050109">
    <property type="entry name" value="HTH-type_TetR-like_transc_reg"/>
</dbReference>
<dbReference type="PANTHER" id="PTHR30055:SF226">
    <property type="entry name" value="HTH-TYPE TRANSCRIPTIONAL REGULATOR PKSA"/>
    <property type="match status" value="1"/>
</dbReference>
<dbReference type="GO" id="GO:0000976">
    <property type="term" value="F:transcription cis-regulatory region binding"/>
    <property type="evidence" value="ECO:0007669"/>
    <property type="project" value="TreeGrafter"/>
</dbReference>
<dbReference type="EMBL" id="JACCBF010000001">
    <property type="protein sequence ID" value="NYD29134.1"/>
    <property type="molecule type" value="Genomic_DNA"/>
</dbReference>
<dbReference type="Gene3D" id="1.10.357.10">
    <property type="entry name" value="Tetracycline Repressor, domain 2"/>
    <property type="match status" value="1"/>
</dbReference>
<dbReference type="Pfam" id="PF00440">
    <property type="entry name" value="TetR_N"/>
    <property type="match status" value="1"/>
</dbReference>
<gene>
    <name evidence="4" type="ORF">BJ958_000680</name>
</gene>
<evidence type="ECO:0000313" key="5">
    <source>
        <dbReference type="Proteomes" id="UP000582231"/>
    </source>
</evidence>
<sequence length="210" mass="22286">MAAAARATATAGRRQVDRRAATTERLLDATIECLAEDGYVATTTRRVAERAGVSQGAQQHYFPTKAALVDAAMLRLVEQLLADAATRGLDVGSEQERAGALLDMIWEIHNLPVTPAVLELFNVARTEPVLAARVAEIVCSGMSEIQGIAAALLPSYAEREGFADLIQIAMATVRGTVVVANIPGATDAYPDWPVLRAHLLASLERLGSPA</sequence>
<evidence type="ECO:0000259" key="3">
    <source>
        <dbReference type="PROSITE" id="PS50977"/>
    </source>
</evidence>
<evidence type="ECO:0000256" key="2">
    <source>
        <dbReference type="PROSITE-ProRule" id="PRU00335"/>
    </source>
</evidence>
<dbReference type="InterPro" id="IPR009057">
    <property type="entry name" value="Homeodomain-like_sf"/>
</dbReference>
<proteinExistence type="predicted"/>
<dbReference type="SUPFAM" id="SSF46689">
    <property type="entry name" value="Homeodomain-like"/>
    <property type="match status" value="1"/>
</dbReference>
<dbReference type="RefSeq" id="WP_179725542.1">
    <property type="nucleotide sequence ID" value="NZ_BAABEF010000001.1"/>
</dbReference>